<gene>
    <name evidence="3" type="ORF">KK060_10575</name>
</gene>
<organism evidence="3 4">
    <name type="scientific">Chryseosolibacter indicus</name>
    <dbReference type="NCBI Taxonomy" id="2782351"/>
    <lineage>
        <taxon>Bacteria</taxon>
        <taxon>Pseudomonadati</taxon>
        <taxon>Bacteroidota</taxon>
        <taxon>Cytophagia</taxon>
        <taxon>Cytophagales</taxon>
        <taxon>Chryseotaleaceae</taxon>
        <taxon>Chryseosolibacter</taxon>
    </lineage>
</organism>
<comment type="caution">
    <text evidence="3">The sequence shown here is derived from an EMBL/GenBank/DDBJ whole genome shotgun (WGS) entry which is preliminary data.</text>
</comment>
<dbReference type="InterPro" id="IPR027372">
    <property type="entry name" value="Phytase-like_dom"/>
</dbReference>
<dbReference type="PANTHER" id="PTHR37957:SF1">
    <property type="entry name" value="PHYTASE-LIKE DOMAIN-CONTAINING PROTEIN"/>
    <property type="match status" value="1"/>
</dbReference>
<accession>A0ABS5VQL5</accession>
<reference evidence="3 4" key="1">
    <citation type="submission" date="2021-05" db="EMBL/GenBank/DDBJ databases">
        <title>A Polyphasic approach of four new species of the genus Ohtaekwangia: Ohtaekwangia histidinii sp. nov., Ohtaekwangia cretensis sp. nov., Ohtaekwangia indiensis sp. nov., Ohtaekwangia reichenbachii sp. nov. from diverse environment.</title>
        <authorList>
            <person name="Octaviana S."/>
        </authorList>
    </citation>
    <scope>NUCLEOTIDE SEQUENCE [LARGE SCALE GENOMIC DNA]</scope>
    <source>
        <strain evidence="3 4">PWU20</strain>
    </source>
</reference>
<evidence type="ECO:0000256" key="1">
    <source>
        <dbReference type="SAM" id="SignalP"/>
    </source>
</evidence>
<sequence>MISFSIKHSLFIFLLFWVGKGNAQQASTQVKSSSKLKFLHEYEVPYNFKFKSTTVGGLSGVDYDSKKDIYYLISDDRSSINASRFYKAKVIIKNNKIDTVLFTDVHTIMRPDNTPYPDAKKNPVGATDPESMRYDGKRDRLVWTSEGERIVKKAEVLKANPAITIMSTEGKYIDVFPLPENLNMKAIEKGPRQNGVLEGVTFDKDFNTMYMTLEEPLYEDGPRADVVETNSYVRIYQFDAETKKNTKQFAYKLDPVAYPALTTTAFKVNGVSEILYAGENKLFVMERSFSTGRLSCTVKVFLADLSEADDVTEIPSLKEQPPSNVVKKTLLLNMDSLGRYIDNVECISYGPVLPNGHQSLLFVSDNNFNSFEKTQFFLFEIVP</sequence>
<keyword evidence="4" id="KW-1185">Reference proteome</keyword>
<dbReference type="EMBL" id="JAHESD010000019">
    <property type="protein sequence ID" value="MBT1703727.1"/>
    <property type="molecule type" value="Genomic_DNA"/>
</dbReference>
<dbReference type="RefSeq" id="WP_254153689.1">
    <property type="nucleotide sequence ID" value="NZ_JAHESD010000019.1"/>
</dbReference>
<dbReference type="PANTHER" id="PTHR37957">
    <property type="entry name" value="BLR7070 PROTEIN"/>
    <property type="match status" value="1"/>
</dbReference>
<feature type="domain" description="Phytase-like" evidence="2">
    <location>
        <begin position="53"/>
        <end position="368"/>
    </location>
</feature>
<dbReference type="Proteomes" id="UP000772618">
    <property type="component" value="Unassembled WGS sequence"/>
</dbReference>
<feature type="chain" id="PRO_5045403423" evidence="1">
    <location>
        <begin position="24"/>
        <end position="383"/>
    </location>
</feature>
<protein>
    <submittedName>
        <fullName evidence="3">Esterase-like activity of phytase family protein</fullName>
    </submittedName>
</protein>
<dbReference type="Pfam" id="PF13449">
    <property type="entry name" value="Phytase-like"/>
    <property type="match status" value="1"/>
</dbReference>
<evidence type="ECO:0000259" key="2">
    <source>
        <dbReference type="Pfam" id="PF13449"/>
    </source>
</evidence>
<evidence type="ECO:0000313" key="4">
    <source>
        <dbReference type="Proteomes" id="UP000772618"/>
    </source>
</evidence>
<keyword evidence="1" id="KW-0732">Signal</keyword>
<proteinExistence type="predicted"/>
<feature type="signal peptide" evidence="1">
    <location>
        <begin position="1"/>
        <end position="23"/>
    </location>
</feature>
<evidence type="ECO:0000313" key="3">
    <source>
        <dbReference type="EMBL" id="MBT1703727.1"/>
    </source>
</evidence>
<name>A0ABS5VQL5_9BACT</name>